<accession>A0A7Y3SZY7</accession>
<evidence type="ECO:0000313" key="2">
    <source>
        <dbReference type="Proteomes" id="UP000531659"/>
    </source>
</evidence>
<evidence type="ECO:0000313" key="1">
    <source>
        <dbReference type="EMBL" id="NNU78123.1"/>
    </source>
</evidence>
<protein>
    <submittedName>
        <fullName evidence="1">Uncharacterized protein</fullName>
    </submittedName>
</protein>
<reference evidence="1 2" key="1">
    <citation type="submission" date="2020-05" db="EMBL/GenBank/DDBJ databases">
        <title>Complete genome of Clostridium estertheticum subspecies estertheticum, isolated from Vacuum packed lamb meat from New Zealand imported to Switzerland.</title>
        <authorList>
            <person name="Wambui J."/>
            <person name="Stevens M.J.A."/>
            <person name="Stephan R."/>
        </authorList>
    </citation>
    <scope>NUCLEOTIDE SEQUENCE [LARGE SCALE GENOMIC DNA]</scope>
    <source>
        <strain evidence="1 2">CEST001</strain>
    </source>
</reference>
<organism evidence="1 2">
    <name type="scientific">Clostridium estertheticum</name>
    <dbReference type="NCBI Taxonomy" id="238834"/>
    <lineage>
        <taxon>Bacteria</taxon>
        <taxon>Bacillati</taxon>
        <taxon>Bacillota</taxon>
        <taxon>Clostridia</taxon>
        <taxon>Eubacteriales</taxon>
        <taxon>Clostridiaceae</taxon>
        <taxon>Clostridium</taxon>
    </lineage>
</organism>
<proteinExistence type="predicted"/>
<dbReference type="RefSeq" id="WP_171298713.1">
    <property type="nucleotide sequence ID" value="NZ_CP087098.1"/>
</dbReference>
<dbReference type="AlphaFoldDB" id="A0A7Y3SZY7"/>
<dbReference type="Proteomes" id="UP000531659">
    <property type="component" value="Unassembled WGS sequence"/>
</dbReference>
<gene>
    <name evidence="1" type="ORF">HLQ16_19610</name>
</gene>
<comment type="caution">
    <text evidence="1">The sequence shown here is derived from an EMBL/GenBank/DDBJ whole genome shotgun (WGS) entry which is preliminary data.</text>
</comment>
<sequence length="97" mass="10991">MSMGEIKEILKNYSSRNLFTITLRMLTDHDNNSVNLPESEEIIKKTKSICDTIKKTKSNTISGKQAYSLLEFVANSIIVYGNTTDEIAVKNLYRSLL</sequence>
<name>A0A7Y3SZY7_9CLOT</name>
<dbReference type="EMBL" id="JABEYB010000019">
    <property type="protein sequence ID" value="NNU78123.1"/>
    <property type="molecule type" value="Genomic_DNA"/>
</dbReference>